<feature type="region of interest" description="Disordered" evidence="1">
    <location>
        <begin position="76"/>
        <end position="99"/>
    </location>
</feature>
<evidence type="ECO:0000256" key="1">
    <source>
        <dbReference type="SAM" id="MobiDB-lite"/>
    </source>
</evidence>
<dbReference type="RefSeq" id="WP_207861115.1">
    <property type="nucleotide sequence ID" value="NZ_JAFREP010000022.1"/>
</dbReference>
<keyword evidence="3" id="KW-1185">Reference proteome</keyword>
<dbReference type="Proteomes" id="UP000664417">
    <property type="component" value="Unassembled WGS sequence"/>
</dbReference>
<name>A0A8J7QIY7_9BACT</name>
<dbReference type="AlphaFoldDB" id="A0A8J7QIY7"/>
<protein>
    <submittedName>
        <fullName evidence="2">Uncharacterized protein</fullName>
    </submittedName>
</protein>
<organism evidence="2 3">
    <name type="scientific">Acanthopleuribacter pedis</name>
    <dbReference type="NCBI Taxonomy" id="442870"/>
    <lineage>
        <taxon>Bacteria</taxon>
        <taxon>Pseudomonadati</taxon>
        <taxon>Acidobacteriota</taxon>
        <taxon>Holophagae</taxon>
        <taxon>Acanthopleuribacterales</taxon>
        <taxon>Acanthopleuribacteraceae</taxon>
        <taxon>Acanthopleuribacter</taxon>
    </lineage>
</organism>
<evidence type="ECO:0000313" key="3">
    <source>
        <dbReference type="Proteomes" id="UP000664417"/>
    </source>
</evidence>
<reference evidence="2" key="1">
    <citation type="submission" date="2021-03" db="EMBL/GenBank/DDBJ databases">
        <authorList>
            <person name="Wang G."/>
        </authorList>
    </citation>
    <scope>NUCLEOTIDE SEQUENCE</scope>
    <source>
        <strain evidence="2">KCTC 12899</strain>
    </source>
</reference>
<comment type="caution">
    <text evidence="2">The sequence shown here is derived from an EMBL/GenBank/DDBJ whole genome shotgun (WGS) entry which is preliminary data.</text>
</comment>
<accession>A0A8J7QIY7</accession>
<sequence>MGRPAPNWFADLKDLHPERWYTSPRLARLVARSPANVRIVLSRRIPPTYQSIGGELYATWLGSDLIALSQTFAVEKAQRDRRKRKPRVINDSPGGNPPG</sequence>
<gene>
    <name evidence="2" type="ORF">J3U88_21855</name>
</gene>
<dbReference type="EMBL" id="JAFREP010000022">
    <property type="protein sequence ID" value="MBO1321140.1"/>
    <property type="molecule type" value="Genomic_DNA"/>
</dbReference>
<evidence type="ECO:0000313" key="2">
    <source>
        <dbReference type="EMBL" id="MBO1321140.1"/>
    </source>
</evidence>
<proteinExistence type="predicted"/>